<evidence type="ECO:0000259" key="1">
    <source>
        <dbReference type="PROSITE" id="PS01148"/>
    </source>
</evidence>
<dbReference type="SUPFAM" id="SSF75169">
    <property type="entry name" value="DsrEFH-like"/>
    <property type="match status" value="1"/>
</dbReference>
<evidence type="ECO:0000313" key="2">
    <source>
        <dbReference type="EMBL" id="CRF32039.1"/>
    </source>
</evidence>
<organism evidence="2 3">
    <name type="scientific">Brachyspira suanatina</name>
    <dbReference type="NCBI Taxonomy" id="381802"/>
    <lineage>
        <taxon>Bacteria</taxon>
        <taxon>Pseudomonadati</taxon>
        <taxon>Spirochaetota</taxon>
        <taxon>Spirochaetia</taxon>
        <taxon>Brachyspirales</taxon>
        <taxon>Brachyspiraceae</taxon>
        <taxon>Brachyspira</taxon>
    </lineage>
</organism>
<sequence>MKTVDARGIPCPKPLILTKTAITNAALNEEIEVLIDDEVAFHNITDFLKNNGITYTNEGKNFKIIKNKDLSSNDTNKEKSSGPVIAVVDKKVMGQGNDELGELLLKAFLGALKDANPKPEALYCYNGGVYLGVEEPYKTLLQELRDAGIKIFFCGTCVKFYELNEIKVEEQTNMLGIIEAMANASAVIRA</sequence>
<dbReference type="EMBL" id="CVLB01000001">
    <property type="protein sequence ID" value="CRF32039.1"/>
    <property type="molecule type" value="Genomic_DNA"/>
</dbReference>
<keyword evidence="3" id="KW-1185">Reference proteome</keyword>
<reference evidence="3" key="1">
    <citation type="submission" date="2015-04" db="EMBL/GenBank/DDBJ databases">
        <authorList>
            <person name="Mushtaq Mamoona"/>
        </authorList>
    </citation>
    <scope>NUCLEOTIDE SEQUENCE [LARGE SCALE GENOMIC DNA]</scope>
    <source>
        <strain evidence="3">AN4859/03</strain>
    </source>
</reference>
<dbReference type="AlphaFoldDB" id="A0A0G4K4N5"/>
<dbReference type="Pfam" id="PF01206">
    <property type="entry name" value="TusA"/>
    <property type="match status" value="1"/>
</dbReference>
<dbReference type="NCBIfam" id="TIGR03527">
    <property type="entry name" value="selenium_YedF"/>
    <property type="match status" value="1"/>
</dbReference>
<dbReference type="InterPro" id="IPR001455">
    <property type="entry name" value="TusA-like"/>
</dbReference>
<dbReference type="InterPro" id="IPR019870">
    <property type="entry name" value="Se_metab_YedF"/>
</dbReference>
<dbReference type="InterPro" id="IPR027396">
    <property type="entry name" value="DsrEFH-like"/>
</dbReference>
<dbReference type="InterPro" id="IPR036868">
    <property type="entry name" value="TusA-like_sf"/>
</dbReference>
<proteinExistence type="predicted"/>
<dbReference type="OrthoDB" id="9801500at2"/>
<dbReference type="PROSITE" id="PS01148">
    <property type="entry name" value="UPF0033"/>
    <property type="match status" value="1"/>
</dbReference>
<dbReference type="Gene3D" id="3.30.110.40">
    <property type="entry name" value="TusA-like domain"/>
    <property type="match status" value="1"/>
</dbReference>
<dbReference type="Proteomes" id="UP000043763">
    <property type="component" value="Unassembled WGS sequence"/>
</dbReference>
<gene>
    <name evidence="2" type="ORF">BRSU_0534</name>
</gene>
<feature type="domain" description="UPF0033" evidence="1">
    <location>
        <begin position="4"/>
        <end position="28"/>
    </location>
</feature>
<name>A0A0G4K4N5_9SPIR</name>
<accession>A0A0G4K4N5</accession>
<dbReference type="SUPFAM" id="SSF64307">
    <property type="entry name" value="SirA-like"/>
    <property type="match status" value="1"/>
</dbReference>
<dbReference type="RefSeq" id="WP_048593660.1">
    <property type="nucleotide sequence ID" value="NZ_CVLB01000001.1"/>
</dbReference>
<evidence type="ECO:0000313" key="3">
    <source>
        <dbReference type="Proteomes" id="UP000043763"/>
    </source>
</evidence>
<protein>
    <submittedName>
        <fullName evidence="2">Selenium metabolism protein YedF</fullName>
    </submittedName>
</protein>